<feature type="region of interest" description="Disordered" evidence="1">
    <location>
        <begin position="272"/>
        <end position="369"/>
    </location>
</feature>
<proteinExistence type="predicted"/>
<dbReference type="EMBL" id="CP042437">
    <property type="protein sequence ID" value="QEC79339.1"/>
    <property type="molecule type" value="Genomic_DNA"/>
</dbReference>
<evidence type="ECO:0000313" key="4">
    <source>
        <dbReference type="Proteomes" id="UP000321362"/>
    </source>
</evidence>
<gene>
    <name evidence="3" type="ORF">FSB76_26570</name>
</gene>
<protein>
    <recommendedName>
        <fullName evidence="2">MobA/VirD2-like nuclease domain-containing protein</fullName>
    </recommendedName>
</protein>
<name>A0A5B8W6V0_9SPHI</name>
<dbReference type="InterPro" id="IPR005094">
    <property type="entry name" value="Endonuclease_MobA/VirD2"/>
</dbReference>
<dbReference type="OrthoDB" id="1826980at2"/>
<evidence type="ECO:0000259" key="2">
    <source>
        <dbReference type="Pfam" id="PF03432"/>
    </source>
</evidence>
<evidence type="ECO:0000313" key="3">
    <source>
        <dbReference type="EMBL" id="QEC79339.1"/>
    </source>
</evidence>
<evidence type="ECO:0000256" key="1">
    <source>
        <dbReference type="SAM" id="MobiDB-lite"/>
    </source>
</evidence>
<dbReference type="Proteomes" id="UP000321362">
    <property type="component" value="Chromosome"/>
</dbReference>
<keyword evidence="4" id="KW-1185">Reference proteome</keyword>
<sequence length="407" mass="47176">MILRANIRSDGAQLAQYLVTLKDNDAIEILEVDGREDADKLFLQQVIMEMQLNSELTKTNKAFFNVQINPAYGEDQTMTREDWYKAADILAADTGFENQRRVIVLHTKKGRTHAHVVWERYNFETGKVIPAKHFILKVDKARPKIEEALGHKRTNYRNPQRKELKEAVTQLWNDTTTGPEFIKSARKAGYMVAAGTGNRPFMIVDENGRAFDLVRQIDGVRTKEVRARLRHEMLVTDKEAIDLMRQEQGTSSGKREQEKAELKPVVQDLAASFAESRDDATKERKPDKDKRKNDDIFDDFKDSGKDKTEPPPPPEKTDQQRKQEIAEQFLDNKQSGIDEKSTQQELERQKIIAEQERQRQRNRERKRTRHFSGQIPILEQIKEFFHDIAGIIRAATARNRTIQNNPR</sequence>
<feature type="compositionally biased region" description="Basic and acidic residues" evidence="1">
    <location>
        <begin position="336"/>
        <end position="361"/>
    </location>
</feature>
<feature type="domain" description="MobA/VirD2-like nuclease" evidence="2">
    <location>
        <begin position="43"/>
        <end position="149"/>
    </location>
</feature>
<organism evidence="3 4">
    <name type="scientific">Mucilaginibacter ginsenosidivorax</name>
    <dbReference type="NCBI Taxonomy" id="862126"/>
    <lineage>
        <taxon>Bacteria</taxon>
        <taxon>Pseudomonadati</taxon>
        <taxon>Bacteroidota</taxon>
        <taxon>Sphingobacteriia</taxon>
        <taxon>Sphingobacteriales</taxon>
        <taxon>Sphingobacteriaceae</taxon>
        <taxon>Mucilaginibacter</taxon>
    </lineage>
</organism>
<dbReference type="Pfam" id="PF03432">
    <property type="entry name" value="Relaxase"/>
    <property type="match status" value="1"/>
</dbReference>
<accession>A0A5B8W6V0</accession>
<dbReference type="KEGG" id="mgk:FSB76_26570"/>
<feature type="compositionally biased region" description="Basic and acidic residues" evidence="1">
    <location>
        <begin position="275"/>
        <end position="325"/>
    </location>
</feature>
<dbReference type="RefSeq" id="WP_147058839.1">
    <property type="nucleotide sequence ID" value="NZ_CP042437.1"/>
</dbReference>
<dbReference type="AlphaFoldDB" id="A0A5B8W6V0"/>
<reference evidence="3 4" key="1">
    <citation type="journal article" date="2013" name="J. Microbiol.">
        <title>Mucilaginibacter ginsenosidivorax sp. nov., with ginsenoside converting activity isolated from sediment.</title>
        <authorList>
            <person name="Kim J.K."/>
            <person name="Choi T.E."/>
            <person name="Liu Q.M."/>
            <person name="Park H.Y."/>
            <person name="Yi T.H."/>
            <person name="Yoon M.H."/>
            <person name="Kim S.C."/>
            <person name="Im W.T."/>
        </authorList>
    </citation>
    <scope>NUCLEOTIDE SEQUENCE [LARGE SCALE GENOMIC DNA]</scope>
    <source>
        <strain evidence="3 4">KHI28</strain>
    </source>
</reference>